<dbReference type="AlphaFoldDB" id="K7GDG2"/>
<dbReference type="STRING" id="13735.ENSPSIP00000018323"/>
<proteinExistence type="predicted"/>
<feature type="chain" id="PRO_5003905242" evidence="1">
    <location>
        <begin position="21"/>
        <end position="477"/>
    </location>
</feature>
<reference evidence="3" key="1">
    <citation type="submission" date="2011-10" db="EMBL/GenBank/DDBJ databases">
        <authorList>
            <consortium name="Soft-shell Turtle Genome Consortium"/>
        </authorList>
    </citation>
    <scope>NUCLEOTIDE SEQUENCE [LARGE SCALE GENOMIC DNA]</scope>
    <source>
        <strain evidence="3">Daiwa-1</strain>
    </source>
</reference>
<dbReference type="GeneTree" id="ENSGT00610000087427"/>
<evidence type="ECO:0000256" key="1">
    <source>
        <dbReference type="SAM" id="SignalP"/>
    </source>
</evidence>
<keyword evidence="3" id="KW-1185">Reference proteome</keyword>
<keyword evidence="1" id="KW-0732">Signal</keyword>
<dbReference type="Proteomes" id="UP000007267">
    <property type="component" value="Unassembled WGS sequence"/>
</dbReference>
<reference evidence="2" key="4">
    <citation type="submission" date="2025-09" db="UniProtKB">
        <authorList>
            <consortium name="Ensembl"/>
        </authorList>
    </citation>
    <scope>IDENTIFICATION</scope>
</reference>
<accession>K7GDG2</accession>
<sequence>GTWLVLSIFGVKFPIKILVAEEPERHEVGPYVLKTNMARQVLIEPKYQVKWVHIPLETTTVTTNKKCTPFVEPLLQSWEKWLWSIIPSKRLNRNKRDIVAKVLGGVSAGIGIASVIDNARLAKNIAKLTSGTEGLIHPLEESLLGLDKVQVNLANLLPEWAQIQEEDHLKMLKGMQILANETALAFACIQIQNISRNIICDALAGKLPIEIAALISSLSTPFERENQDLWEVLHSEYDPRHNTLHVVVLTVLSAQKDLVYPIAMLGMFINGSVLPPFANRVWAHQNPEGTFNVVNMQACMEQKYLGYVCTTSLWDQGHLCLNEVEGECNYELHLTPLGNNHSAVVQIDSHCICIRSLCSAFRVNRFYKVTMPRFTILCLCKVFEIQGCDVAVKLINAEYEDITVRYAVIDTITPISLGPNIDSIKAMMVHPVLKNIISDIKNISERVHVVVQHAADNIVTIGKRIHVEPTWWSTLFG</sequence>
<dbReference type="EMBL" id="AGCU01051900">
    <property type="status" value="NOT_ANNOTATED_CDS"/>
    <property type="molecule type" value="Genomic_DNA"/>
</dbReference>
<name>K7GDG2_PELSI</name>
<evidence type="ECO:0000313" key="3">
    <source>
        <dbReference type="Proteomes" id="UP000007267"/>
    </source>
</evidence>
<reference evidence="2" key="3">
    <citation type="submission" date="2025-08" db="UniProtKB">
        <authorList>
            <consortium name="Ensembl"/>
        </authorList>
    </citation>
    <scope>IDENTIFICATION</scope>
</reference>
<reference evidence="3" key="2">
    <citation type="journal article" date="2013" name="Nat. Genet.">
        <title>The draft genomes of soft-shell turtle and green sea turtle yield insights into the development and evolution of the turtle-specific body plan.</title>
        <authorList>
            <person name="Wang Z."/>
            <person name="Pascual-Anaya J."/>
            <person name="Zadissa A."/>
            <person name="Li W."/>
            <person name="Niimura Y."/>
            <person name="Huang Z."/>
            <person name="Li C."/>
            <person name="White S."/>
            <person name="Xiong Z."/>
            <person name="Fang D."/>
            <person name="Wang B."/>
            <person name="Ming Y."/>
            <person name="Chen Y."/>
            <person name="Zheng Y."/>
            <person name="Kuraku S."/>
            <person name="Pignatelli M."/>
            <person name="Herrero J."/>
            <person name="Beal K."/>
            <person name="Nozawa M."/>
            <person name="Li Q."/>
            <person name="Wang J."/>
            <person name="Zhang H."/>
            <person name="Yu L."/>
            <person name="Shigenobu S."/>
            <person name="Wang J."/>
            <person name="Liu J."/>
            <person name="Flicek P."/>
            <person name="Searle S."/>
            <person name="Wang J."/>
            <person name="Kuratani S."/>
            <person name="Yin Y."/>
            <person name="Aken B."/>
            <person name="Zhang G."/>
            <person name="Irie N."/>
        </authorList>
    </citation>
    <scope>NUCLEOTIDE SEQUENCE [LARGE SCALE GENOMIC DNA]</scope>
    <source>
        <strain evidence="3">Daiwa-1</strain>
    </source>
</reference>
<feature type="signal peptide" evidence="1">
    <location>
        <begin position="1"/>
        <end position="20"/>
    </location>
</feature>
<dbReference type="HOGENOM" id="CLU_570576_0_0_1"/>
<evidence type="ECO:0000313" key="2">
    <source>
        <dbReference type="Ensembl" id="ENSPSIP00000018323.1"/>
    </source>
</evidence>
<dbReference type="Ensembl" id="ENSPSIT00000018409.1">
    <property type="protein sequence ID" value="ENSPSIP00000018323.1"/>
    <property type="gene ID" value="ENSPSIG00000016288.1"/>
</dbReference>
<dbReference type="eggNOG" id="ENOG502SJMN">
    <property type="taxonomic scope" value="Eukaryota"/>
</dbReference>
<organism evidence="2 3">
    <name type="scientific">Pelodiscus sinensis</name>
    <name type="common">Chinese softshell turtle</name>
    <name type="synonym">Trionyx sinensis</name>
    <dbReference type="NCBI Taxonomy" id="13735"/>
    <lineage>
        <taxon>Eukaryota</taxon>
        <taxon>Metazoa</taxon>
        <taxon>Chordata</taxon>
        <taxon>Craniata</taxon>
        <taxon>Vertebrata</taxon>
        <taxon>Euteleostomi</taxon>
        <taxon>Archelosauria</taxon>
        <taxon>Testudinata</taxon>
        <taxon>Testudines</taxon>
        <taxon>Cryptodira</taxon>
        <taxon>Trionychia</taxon>
        <taxon>Trionychidae</taxon>
        <taxon>Pelodiscus</taxon>
    </lineage>
</organism>
<protein>
    <submittedName>
        <fullName evidence="2">Uncharacterized protein</fullName>
    </submittedName>
</protein>